<accession>A0A1J4J7I2</accession>
<feature type="domain" description="FH2" evidence="3">
    <location>
        <begin position="437"/>
        <end position="795"/>
    </location>
</feature>
<dbReference type="InterPro" id="IPR051425">
    <property type="entry name" value="Formin_Homology"/>
</dbReference>
<evidence type="ECO:0000313" key="5">
    <source>
        <dbReference type="Proteomes" id="UP000179807"/>
    </source>
</evidence>
<keyword evidence="1" id="KW-0175">Coiled coil</keyword>
<proteinExistence type="predicted"/>
<feature type="coiled-coil region" evidence="1">
    <location>
        <begin position="205"/>
        <end position="294"/>
    </location>
</feature>
<dbReference type="AlphaFoldDB" id="A0A1J4J7I2"/>
<dbReference type="OrthoDB" id="26518at2759"/>
<reference evidence="4" key="1">
    <citation type="submission" date="2016-10" db="EMBL/GenBank/DDBJ databases">
        <authorList>
            <person name="Benchimol M."/>
            <person name="Almeida L.G."/>
            <person name="Vasconcelos A.T."/>
            <person name="Perreira-Neves A."/>
            <person name="Rosa I.A."/>
            <person name="Tasca T."/>
            <person name="Bogo M.R."/>
            <person name="de Souza W."/>
        </authorList>
    </citation>
    <scope>NUCLEOTIDE SEQUENCE [LARGE SCALE GENOMIC DNA]</scope>
    <source>
        <strain evidence="4">K</strain>
    </source>
</reference>
<evidence type="ECO:0000259" key="3">
    <source>
        <dbReference type="PROSITE" id="PS51444"/>
    </source>
</evidence>
<protein>
    <recommendedName>
        <fullName evidence="3">FH2 domain-containing protein</fullName>
    </recommendedName>
</protein>
<sequence length="858" mass="97195">MIQVNPEACARSEVFLAFINGLYTTLSQNFDDKMEIVFHYLRSDLINKLSNLAPEISSQFGPALPVFLESIKTDIEEISQLFNGEVFKCANVEDMVNELNRSSIGAIVTNLISIARNQPQVADRLYAFLYHFLLFYRKQLSDPSLSFEEAAFKSFDYATPQTEIEAPELPESSVVKNNTAYQYLNKEYKFVADGDFALMAKDFTEGEKQKEISQLREQLASLQQELNQTKEELFEAEQRAAAAQIGRTQAEQDEIANYKREIEAQIRSEVKTEVEKMREELENVKAENEKLRASQSIISELAAYIPDLKKIELKPLEVNQVLSPSKVDLNALLGQVAKIKADGNASDPNVSLILNTLEAQLRLLAEERSNNERNAEDAIQKVREDRVALTAEYNQIRDIQIKIINGLSSGKMYDIFNDDEQNAEDDENAPIDQSRIQPNTPPASGPTYNFPWIKLSDRQCLASKEWTSVCEHLPEVNAEEVQKYFAVHENPEGKLLSERTQKRLRHILTKTKMTPEAISRELNSQSFKLSEEILTLVFHLPLSPKEMESLAAFNGDVKTLDDAERLGILLYRIPEWRLKVEQSIELHRFDHDFTILMQNLDKISLALTQLKESTKLPILLAAVLALGNHLNGGTGYGGASGFSLSNLKDLKFIKSNIKGVSLLNYIAHTLIRNGFDLTELQAELNKLQPASRYTILDINEKLKNAQIMLAARPRDPFVRASSRRVYDALQKVNAVQREYYRILRVFGIREELLRPGSLIPLILDFTSDLSRALKENRTNGLESASSAVSTPTRTYQRHTSVPPTPPPMLQDDEKQRGILTKMVGALSQSSRVERNISESQQEMSEFQKAFAKVRKSVL</sequence>
<dbReference type="RefSeq" id="XP_068347746.1">
    <property type="nucleotide sequence ID" value="XM_068495769.1"/>
</dbReference>
<gene>
    <name evidence="4" type="ORF">TRFO_10982</name>
</gene>
<organism evidence="4 5">
    <name type="scientific">Tritrichomonas foetus</name>
    <dbReference type="NCBI Taxonomy" id="1144522"/>
    <lineage>
        <taxon>Eukaryota</taxon>
        <taxon>Metamonada</taxon>
        <taxon>Parabasalia</taxon>
        <taxon>Tritrichomonadida</taxon>
        <taxon>Tritrichomonadidae</taxon>
        <taxon>Tritrichomonas</taxon>
    </lineage>
</organism>
<evidence type="ECO:0000256" key="2">
    <source>
        <dbReference type="SAM" id="MobiDB-lite"/>
    </source>
</evidence>
<name>A0A1J4J7I2_9EUKA</name>
<feature type="region of interest" description="Disordered" evidence="2">
    <location>
        <begin position="422"/>
        <end position="444"/>
    </location>
</feature>
<dbReference type="SMART" id="SM00498">
    <property type="entry name" value="FH2"/>
    <property type="match status" value="1"/>
</dbReference>
<dbReference type="PROSITE" id="PS51444">
    <property type="entry name" value="FH2"/>
    <property type="match status" value="1"/>
</dbReference>
<feature type="compositionally biased region" description="Polar residues" evidence="2">
    <location>
        <begin position="778"/>
        <end position="801"/>
    </location>
</feature>
<dbReference type="EMBL" id="MLAK01001304">
    <property type="protein sequence ID" value="OHS94609.1"/>
    <property type="molecule type" value="Genomic_DNA"/>
</dbReference>
<comment type="caution">
    <text evidence="4">The sequence shown here is derived from an EMBL/GenBank/DDBJ whole genome shotgun (WGS) entry which is preliminary data.</text>
</comment>
<dbReference type="GeneID" id="94830473"/>
<dbReference type="InterPro" id="IPR015425">
    <property type="entry name" value="FH2_Formin"/>
</dbReference>
<dbReference type="SUPFAM" id="SSF101447">
    <property type="entry name" value="Formin homology 2 domain (FH2 domain)"/>
    <property type="match status" value="1"/>
</dbReference>
<dbReference type="Pfam" id="PF02181">
    <property type="entry name" value="FH2"/>
    <property type="match status" value="1"/>
</dbReference>
<feature type="coiled-coil region" evidence="1">
    <location>
        <begin position="354"/>
        <end position="392"/>
    </location>
</feature>
<dbReference type="PANTHER" id="PTHR45725:SF1">
    <property type="entry name" value="DISHEVELLED ASSOCIATED ACTIVATOR OF MORPHOGENESIS, ISOFORM D"/>
    <property type="match status" value="1"/>
</dbReference>
<feature type="region of interest" description="Disordered" evidence="2">
    <location>
        <begin position="776"/>
        <end position="812"/>
    </location>
</feature>
<dbReference type="PANTHER" id="PTHR45725">
    <property type="entry name" value="FORMIN HOMOLOGY 2 FAMILY MEMBER"/>
    <property type="match status" value="1"/>
</dbReference>
<dbReference type="VEuPathDB" id="TrichDB:TRFO_10982"/>
<dbReference type="Gene3D" id="1.20.58.2220">
    <property type="entry name" value="Formin, FH2 domain"/>
    <property type="match status" value="1"/>
</dbReference>
<dbReference type="Proteomes" id="UP000179807">
    <property type="component" value="Unassembled WGS sequence"/>
</dbReference>
<evidence type="ECO:0000256" key="1">
    <source>
        <dbReference type="SAM" id="Coils"/>
    </source>
</evidence>
<dbReference type="InterPro" id="IPR042201">
    <property type="entry name" value="FH2_Formin_sf"/>
</dbReference>
<keyword evidence="5" id="KW-1185">Reference proteome</keyword>
<evidence type="ECO:0000313" key="4">
    <source>
        <dbReference type="EMBL" id="OHS94609.1"/>
    </source>
</evidence>